<feature type="domain" description="Translation initiation factor 3 N-terminal" evidence="8">
    <location>
        <begin position="19"/>
        <end position="86"/>
    </location>
</feature>
<dbReference type="Pfam" id="PF00707">
    <property type="entry name" value="IF3_C"/>
    <property type="match status" value="1"/>
</dbReference>
<dbReference type="SUPFAM" id="SSF55200">
    <property type="entry name" value="Translation initiation factor IF3, C-terminal domain"/>
    <property type="match status" value="1"/>
</dbReference>
<evidence type="ECO:0000256" key="3">
    <source>
        <dbReference type="ARBA" id="ARBA00022917"/>
    </source>
</evidence>
<evidence type="ECO:0000256" key="1">
    <source>
        <dbReference type="ARBA" id="ARBA00005439"/>
    </source>
</evidence>
<dbReference type="NCBIfam" id="TIGR00168">
    <property type="entry name" value="infC"/>
    <property type="match status" value="1"/>
</dbReference>
<dbReference type="PANTHER" id="PTHR10938:SF0">
    <property type="entry name" value="TRANSLATION INITIATION FACTOR IF-3, MITOCHONDRIAL"/>
    <property type="match status" value="1"/>
</dbReference>
<dbReference type="InterPro" id="IPR019814">
    <property type="entry name" value="Translation_initiation_fac_3_N"/>
</dbReference>
<dbReference type="EMBL" id="SNWN01000014">
    <property type="protein sequence ID" value="TDO19403.1"/>
    <property type="molecule type" value="Genomic_DNA"/>
</dbReference>
<dbReference type="Gene3D" id="3.10.20.80">
    <property type="entry name" value="Translation initiation factor 3 (IF-3), N-terminal domain"/>
    <property type="match status" value="1"/>
</dbReference>
<dbReference type="GO" id="GO:0043022">
    <property type="term" value="F:ribosome binding"/>
    <property type="evidence" value="ECO:0007669"/>
    <property type="project" value="TreeGrafter"/>
</dbReference>
<dbReference type="InterPro" id="IPR019815">
    <property type="entry name" value="Translation_initiation_fac_3_C"/>
</dbReference>
<dbReference type="InterPro" id="IPR001288">
    <property type="entry name" value="Translation_initiation_fac_3"/>
</dbReference>
<dbReference type="InterPro" id="IPR036788">
    <property type="entry name" value="T_IF-3_C_sf"/>
</dbReference>
<keyword evidence="2 4" id="KW-0396">Initiation factor</keyword>
<evidence type="ECO:0000256" key="4">
    <source>
        <dbReference type="HAMAP-Rule" id="MF_00080"/>
    </source>
</evidence>
<comment type="caution">
    <text evidence="9">The sequence shown here is derived from an EMBL/GenBank/DDBJ whole genome shotgun (WGS) entry which is preliminary data.</text>
</comment>
<evidence type="ECO:0000256" key="6">
    <source>
        <dbReference type="RuleBase" id="RU000646"/>
    </source>
</evidence>
<dbReference type="GO" id="GO:0016020">
    <property type="term" value="C:membrane"/>
    <property type="evidence" value="ECO:0007669"/>
    <property type="project" value="TreeGrafter"/>
</dbReference>
<dbReference type="Proteomes" id="UP000295518">
    <property type="component" value="Unassembled WGS sequence"/>
</dbReference>
<proteinExistence type="inferred from homology"/>
<dbReference type="Gene3D" id="3.30.110.10">
    <property type="entry name" value="Translation initiation factor 3 (IF-3), C-terminal domain"/>
    <property type="match status" value="1"/>
</dbReference>
<evidence type="ECO:0000259" key="7">
    <source>
        <dbReference type="Pfam" id="PF00707"/>
    </source>
</evidence>
<comment type="similarity">
    <text evidence="1 4 6">Belongs to the IF-3 family.</text>
</comment>
<dbReference type="AlphaFoldDB" id="A0A4R6IB19"/>
<dbReference type="PROSITE" id="PS00938">
    <property type="entry name" value="IF3"/>
    <property type="match status" value="1"/>
</dbReference>
<reference evidence="9 10" key="1">
    <citation type="submission" date="2019-03" db="EMBL/GenBank/DDBJ databases">
        <title>Genomic Encyclopedia of Archaeal and Bacterial Type Strains, Phase II (KMG-II): from individual species to whole genera.</title>
        <authorList>
            <person name="Goeker M."/>
        </authorList>
    </citation>
    <scope>NUCLEOTIDE SEQUENCE [LARGE SCALE GENOMIC DNA]</scope>
    <source>
        <strain evidence="9 10">ATCC 700618</strain>
    </source>
</reference>
<dbReference type="InterPro" id="IPR019813">
    <property type="entry name" value="Translation_initiation_fac3_CS"/>
</dbReference>
<protein>
    <recommendedName>
        <fullName evidence="4 5">Translation initiation factor IF-3</fullName>
    </recommendedName>
</protein>
<evidence type="ECO:0000256" key="2">
    <source>
        <dbReference type="ARBA" id="ARBA00022540"/>
    </source>
</evidence>
<evidence type="ECO:0000313" key="10">
    <source>
        <dbReference type="Proteomes" id="UP000295518"/>
    </source>
</evidence>
<dbReference type="Pfam" id="PF05198">
    <property type="entry name" value="IF3_N"/>
    <property type="match status" value="1"/>
</dbReference>
<keyword evidence="4" id="KW-0963">Cytoplasm</keyword>
<gene>
    <name evidence="4" type="primary">infC</name>
    <name evidence="9" type="ORF">EI74_0672</name>
</gene>
<organism evidence="9 10">
    <name type="scientific">Mycoplasma testudineum</name>
    <dbReference type="NCBI Taxonomy" id="244584"/>
    <lineage>
        <taxon>Bacteria</taxon>
        <taxon>Bacillati</taxon>
        <taxon>Mycoplasmatota</taxon>
        <taxon>Mollicutes</taxon>
        <taxon>Mycoplasmataceae</taxon>
        <taxon>Mycoplasma</taxon>
    </lineage>
</organism>
<comment type="subcellular location">
    <subcellularLocation>
        <location evidence="4 6">Cytoplasm</location>
    </subcellularLocation>
</comment>
<evidence type="ECO:0000259" key="8">
    <source>
        <dbReference type="Pfam" id="PF05198"/>
    </source>
</evidence>
<sequence length="204" mass="23877">MNQPNKKSKKAINNDDTFINDAIPFKKMYVIDENGENLGIMPKNEALDLANSKRKDLFLIRVDPRPIARILDYGKYKYQSKKKEKELKEKQTTIKNRQIRLTPLIGENDLKNKAKKTREFLLEGDRVKISLKFRGRELAHQEIGHETLKRFFALIEDVAKIDKDRTLNAGKFLDMIIHPDKKKIAKYQKEEQINKGDHDAKNED</sequence>
<dbReference type="GO" id="GO:0005829">
    <property type="term" value="C:cytosol"/>
    <property type="evidence" value="ECO:0007669"/>
    <property type="project" value="TreeGrafter"/>
</dbReference>
<comment type="subunit">
    <text evidence="4 6">Monomer.</text>
</comment>
<dbReference type="InterPro" id="IPR036787">
    <property type="entry name" value="T_IF-3_N_sf"/>
</dbReference>
<dbReference type="GO" id="GO:0003743">
    <property type="term" value="F:translation initiation factor activity"/>
    <property type="evidence" value="ECO:0007669"/>
    <property type="project" value="UniProtKB-UniRule"/>
</dbReference>
<feature type="domain" description="Translation initiation factor 3 C-terminal" evidence="7">
    <location>
        <begin position="94"/>
        <end position="179"/>
    </location>
</feature>
<dbReference type="RefSeq" id="WP_094254828.1">
    <property type="nucleotide sequence ID" value="NZ_NNCE01000006.1"/>
</dbReference>
<dbReference type="PANTHER" id="PTHR10938">
    <property type="entry name" value="TRANSLATION INITIATION FACTOR IF-3"/>
    <property type="match status" value="1"/>
</dbReference>
<evidence type="ECO:0000313" key="9">
    <source>
        <dbReference type="EMBL" id="TDO19403.1"/>
    </source>
</evidence>
<dbReference type="SUPFAM" id="SSF54364">
    <property type="entry name" value="Translation initiation factor IF3, N-terminal domain"/>
    <property type="match status" value="1"/>
</dbReference>
<name>A0A4R6IB19_9MOLU</name>
<dbReference type="OrthoDB" id="9806014at2"/>
<dbReference type="GO" id="GO:0032790">
    <property type="term" value="P:ribosome disassembly"/>
    <property type="evidence" value="ECO:0007669"/>
    <property type="project" value="TreeGrafter"/>
</dbReference>
<dbReference type="HAMAP" id="MF_00080">
    <property type="entry name" value="IF_3"/>
    <property type="match status" value="1"/>
</dbReference>
<keyword evidence="10" id="KW-1185">Reference proteome</keyword>
<evidence type="ECO:0000256" key="5">
    <source>
        <dbReference type="NCBIfam" id="TIGR00168"/>
    </source>
</evidence>
<keyword evidence="3 4" id="KW-0648">Protein biosynthesis</keyword>
<comment type="function">
    <text evidence="4 6">IF-3 binds to the 30S ribosomal subunit and shifts the equilibrium between 70S ribosomes and their 50S and 30S subunits in favor of the free subunits, thus enhancing the availability of 30S subunits on which protein synthesis initiation begins.</text>
</comment>
<accession>A0A4R6IB19</accession>